<proteinExistence type="predicted"/>
<feature type="region of interest" description="Disordered" evidence="1">
    <location>
        <begin position="1"/>
        <end position="27"/>
    </location>
</feature>
<gene>
    <name evidence="2" type="ORF">EVC62_16790</name>
</gene>
<evidence type="ECO:0000256" key="1">
    <source>
        <dbReference type="SAM" id="MobiDB-lite"/>
    </source>
</evidence>
<dbReference type="EMBL" id="CP035631">
    <property type="protein sequence ID" value="WFF43016.1"/>
    <property type="molecule type" value="Genomic_DNA"/>
</dbReference>
<dbReference type="Proteomes" id="UP001321526">
    <property type="component" value="Chromosome"/>
</dbReference>
<keyword evidence="3" id="KW-1185">Reference proteome</keyword>
<protein>
    <recommendedName>
        <fullName evidence="4">Capsule biosynthesis GfcC-like C-terminal domain-containing protein</fullName>
    </recommendedName>
</protein>
<evidence type="ECO:0008006" key="4">
    <source>
        <dbReference type="Google" id="ProtNLM"/>
    </source>
</evidence>
<reference evidence="2 3" key="1">
    <citation type="submission" date="2019-01" db="EMBL/GenBank/DDBJ databases">
        <title>Genome sequence of Salinicola endophyticus REST5.</title>
        <authorList>
            <person name="Nascimento F.X."/>
        </authorList>
    </citation>
    <scope>NUCLEOTIDE SEQUENCE [LARGE SCALE GENOMIC DNA]</scope>
    <source>
        <strain evidence="2 3">REST5</strain>
    </source>
</reference>
<dbReference type="Gene3D" id="3.10.560.10">
    <property type="entry name" value="Outer membrane lipoprotein wza domain like"/>
    <property type="match status" value="1"/>
</dbReference>
<sequence length="320" mass="34722">MARSRGSPAMGLRRPAVAGRTDTDVADRPSLVTVMPKDRHAAPLHRQGNDQNMRSPLTFALGLLALGALAFDAAAAPLADEASFTIEIQGRTAPATTLLEAWSALSRQARVNWPFAYVGAERADASAHQVQRRLLAELDGLAMQARLQRQPALASGLDAWSRALDARTLARIPGRVDPSWLMAHPRQMPALADLDRLGWCETPNWVEVWTPQGVTRLDWHPGMTTETLLEALPEAARAQSERLALIDPRGGIRRLGMAAWNRESTTLVPGSRVVLQLPMNEVSARWVDASLPDFLATRLPGDTCHTFTPDAASGSTTATD</sequence>
<accession>A0ABY8FQG0</accession>
<evidence type="ECO:0000313" key="3">
    <source>
        <dbReference type="Proteomes" id="UP001321526"/>
    </source>
</evidence>
<organism evidence="2 3">
    <name type="scientific">Salinicola endophyticus</name>
    <dbReference type="NCBI Taxonomy" id="1949083"/>
    <lineage>
        <taxon>Bacteria</taxon>
        <taxon>Pseudomonadati</taxon>
        <taxon>Pseudomonadota</taxon>
        <taxon>Gammaproteobacteria</taxon>
        <taxon>Oceanospirillales</taxon>
        <taxon>Halomonadaceae</taxon>
        <taxon>Salinicola</taxon>
    </lineage>
</organism>
<name>A0ABY8FQG0_9GAMM</name>
<evidence type="ECO:0000313" key="2">
    <source>
        <dbReference type="EMBL" id="WFF43016.1"/>
    </source>
</evidence>